<keyword evidence="3" id="KW-0413">Isomerase</keyword>
<feature type="compositionally biased region" description="Basic and acidic residues" evidence="6">
    <location>
        <begin position="9"/>
        <end position="20"/>
    </location>
</feature>
<dbReference type="eggNOG" id="KOG0351">
    <property type="taxonomic scope" value="Eukaryota"/>
</dbReference>
<dbReference type="GO" id="GO:0009378">
    <property type="term" value="F:four-way junction helicase activity"/>
    <property type="evidence" value="ECO:0007669"/>
    <property type="project" value="TreeGrafter"/>
</dbReference>
<dbReference type="SMART" id="SM00487">
    <property type="entry name" value="DEXDc"/>
    <property type="match status" value="1"/>
</dbReference>
<reference evidence="8 9" key="1">
    <citation type="journal article" date="2012" name="Genome Biol.">
        <title>Genome and low-iron response of an oceanic diatom adapted to chronic iron limitation.</title>
        <authorList>
            <person name="Lommer M."/>
            <person name="Specht M."/>
            <person name="Roy A.S."/>
            <person name="Kraemer L."/>
            <person name="Andreson R."/>
            <person name="Gutowska M.A."/>
            <person name="Wolf J."/>
            <person name="Bergner S.V."/>
            <person name="Schilhabel M.B."/>
            <person name="Klostermeier U.C."/>
            <person name="Beiko R.G."/>
            <person name="Rosenstiel P."/>
            <person name="Hippler M."/>
            <person name="Laroche J."/>
        </authorList>
    </citation>
    <scope>NUCLEOTIDE SEQUENCE [LARGE SCALE GENOMIC DNA]</scope>
    <source>
        <strain evidence="8 9">CCMP1005</strain>
    </source>
</reference>
<evidence type="ECO:0000256" key="3">
    <source>
        <dbReference type="ARBA" id="ARBA00023235"/>
    </source>
</evidence>
<protein>
    <recommendedName>
        <fullName evidence="5">DNA 3'-5' helicase</fullName>
        <ecNumber evidence="5">5.6.2.4</ecNumber>
    </recommendedName>
</protein>
<evidence type="ECO:0000313" key="8">
    <source>
        <dbReference type="EMBL" id="EJK72554.1"/>
    </source>
</evidence>
<accession>K0T601</accession>
<feature type="region of interest" description="Disordered" evidence="6">
    <location>
        <begin position="1"/>
        <end position="91"/>
    </location>
</feature>
<dbReference type="GO" id="GO:0043138">
    <property type="term" value="F:3'-5' DNA helicase activity"/>
    <property type="evidence" value="ECO:0007669"/>
    <property type="project" value="UniProtKB-EC"/>
</dbReference>
<feature type="compositionally biased region" description="Low complexity" evidence="6">
    <location>
        <begin position="21"/>
        <end position="34"/>
    </location>
</feature>
<evidence type="ECO:0000259" key="7">
    <source>
        <dbReference type="PROSITE" id="PS51192"/>
    </source>
</evidence>
<dbReference type="Proteomes" id="UP000266841">
    <property type="component" value="Unassembled WGS sequence"/>
</dbReference>
<dbReference type="AlphaFoldDB" id="K0T601"/>
<organism evidence="8 9">
    <name type="scientific">Thalassiosira oceanica</name>
    <name type="common">Marine diatom</name>
    <dbReference type="NCBI Taxonomy" id="159749"/>
    <lineage>
        <taxon>Eukaryota</taxon>
        <taxon>Sar</taxon>
        <taxon>Stramenopiles</taxon>
        <taxon>Ochrophyta</taxon>
        <taxon>Bacillariophyta</taxon>
        <taxon>Coscinodiscophyceae</taxon>
        <taxon>Thalassiosirophycidae</taxon>
        <taxon>Thalassiosirales</taxon>
        <taxon>Thalassiosiraceae</taxon>
        <taxon>Thalassiosira</taxon>
    </lineage>
</organism>
<feature type="compositionally biased region" description="Low complexity" evidence="6">
    <location>
        <begin position="65"/>
        <end position="87"/>
    </location>
</feature>
<dbReference type="InterPro" id="IPR011545">
    <property type="entry name" value="DEAD/DEAH_box_helicase_dom"/>
</dbReference>
<dbReference type="SUPFAM" id="SSF52540">
    <property type="entry name" value="P-loop containing nucleoside triphosphate hydrolases"/>
    <property type="match status" value="1"/>
</dbReference>
<comment type="catalytic activity">
    <reaction evidence="4">
        <text>Couples ATP hydrolysis with the unwinding of duplex DNA by translocating in the 3'-5' direction.</text>
        <dbReference type="EC" id="5.6.2.4"/>
    </reaction>
</comment>
<dbReference type="Gene3D" id="3.40.50.300">
    <property type="entry name" value="P-loop containing nucleotide triphosphate hydrolases"/>
    <property type="match status" value="1"/>
</dbReference>
<dbReference type="EC" id="5.6.2.4" evidence="5"/>
<evidence type="ECO:0000256" key="4">
    <source>
        <dbReference type="ARBA" id="ARBA00034617"/>
    </source>
</evidence>
<dbReference type="GO" id="GO:0005694">
    <property type="term" value="C:chromosome"/>
    <property type="evidence" value="ECO:0007669"/>
    <property type="project" value="TreeGrafter"/>
</dbReference>
<gene>
    <name evidence="8" type="ORF">THAOC_05904</name>
</gene>
<dbReference type="GO" id="GO:0005524">
    <property type="term" value="F:ATP binding"/>
    <property type="evidence" value="ECO:0007669"/>
    <property type="project" value="InterPro"/>
</dbReference>
<evidence type="ECO:0000256" key="6">
    <source>
        <dbReference type="SAM" id="MobiDB-lite"/>
    </source>
</evidence>
<dbReference type="GO" id="GO:0003677">
    <property type="term" value="F:DNA binding"/>
    <property type="evidence" value="ECO:0007669"/>
    <property type="project" value="UniProtKB-KW"/>
</dbReference>
<sequence>MGNNASVPEEERVSEERGSRSGDLSSSEGSSSKRAATNVEAASDSSSGSPPKRARGDGSSRELSSEGSSSKRAATSAEATSGSSIGSPPTPEELSIVEEAMKKNWGIDEPHSFQVRAIHEGSFKDGRVIHVWAKTGSGKSAIPLTISSLRRGITIVLVPLLGLGSDQAAKSDGVGTNIESYHVDEYQGEDANMLRARLLSYDEKEADQVSIILFMSPQALGTTSHWFETLKSLAKDDLISLLCIDEAHVIEQQGRHFRPEFQVAVSNMNELFKLLPTKVPRLAMSATIQQVDIDTLNRLWESKPDYTEWTEMSRREIFFAVVVSGNPSVSIHSSLKHDYKSEPPDSKLQAIVYTNSKKKAEESLTPQAEKILDTMGIKGDVMPITGD</sequence>
<keyword evidence="2" id="KW-0238">DNA-binding</keyword>
<dbReference type="InterPro" id="IPR014001">
    <property type="entry name" value="Helicase_ATP-bd"/>
</dbReference>
<name>K0T601_THAOC</name>
<comment type="caution">
    <text evidence="8">The sequence shown here is derived from an EMBL/GenBank/DDBJ whole genome shotgun (WGS) entry which is preliminary data.</text>
</comment>
<evidence type="ECO:0000256" key="1">
    <source>
        <dbReference type="ARBA" id="ARBA00005446"/>
    </source>
</evidence>
<dbReference type="OMA" id="TEWTEMS"/>
<dbReference type="GO" id="GO:0000724">
    <property type="term" value="P:double-strand break repair via homologous recombination"/>
    <property type="evidence" value="ECO:0007669"/>
    <property type="project" value="TreeGrafter"/>
</dbReference>
<comment type="similarity">
    <text evidence="1">Belongs to the helicase family. RecQ subfamily.</text>
</comment>
<evidence type="ECO:0000256" key="2">
    <source>
        <dbReference type="ARBA" id="ARBA00023125"/>
    </source>
</evidence>
<dbReference type="InterPro" id="IPR027417">
    <property type="entry name" value="P-loop_NTPase"/>
</dbReference>
<dbReference type="GO" id="GO:0005737">
    <property type="term" value="C:cytoplasm"/>
    <property type="evidence" value="ECO:0007669"/>
    <property type="project" value="TreeGrafter"/>
</dbReference>
<dbReference type="Pfam" id="PF00270">
    <property type="entry name" value="DEAD"/>
    <property type="match status" value="1"/>
</dbReference>
<feature type="non-terminal residue" evidence="8">
    <location>
        <position position="387"/>
    </location>
</feature>
<dbReference type="PROSITE" id="PS51192">
    <property type="entry name" value="HELICASE_ATP_BIND_1"/>
    <property type="match status" value="1"/>
</dbReference>
<evidence type="ECO:0000313" key="9">
    <source>
        <dbReference type="Proteomes" id="UP000266841"/>
    </source>
</evidence>
<feature type="domain" description="Helicase ATP-binding" evidence="7">
    <location>
        <begin position="120"/>
        <end position="306"/>
    </location>
</feature>
<keyword evidence="9" id="KW-1185">Reference proteome</keyword>
<proteinExistence type="inferred from homology"/>
<feature type="compositionally biased region" description="Basic and acidic residues" evidence="6">
    <location>
        <begin position="54"/>
        <end position="64"/>
    </location>
</feature>
<dbReference type="PANTHER" id="PTHR13710:SF105">
    <property type="entry name" value="ATP-DEPENDENT DNA HELICASE Q1"/>
    <property type="match status" value="1"/>
</dbReference>
<dbReference type="OrthoDB" id="10261556at2759"/>
<dbReference type="EMBL" id="AGNL01005660">
    <property type="protein sequence ID" value="EJK72554.1"/>
    <property type="molecule type" value="Genomic_DNA"/>
</dbReference>
<dbReference type="PANTHER" id="PTHR13710">
    <property type="entry name" value="DNA HELICASE RECQ FAMILY MEMBER"/>
    <property type="match status" value="1"/>
</dbReference>
<evidence type="ECO:0000256" key="5">
    <source>
        <dbReference type="ARBA" id="ARBA00034808"/>
    </source>
</evidence>